<accession>A0ABX9R2G5</accession>
<dbReference type="Proteomes" id="UP000271548">
    <property type="component" value="Unassembled WGS sequence"/>
</dbReference>
<comment type="caution">
    <text evidence="2">The sequence shown here is derived from an EMBL/GenBank/DDBJ whole genome shotgun (WGS) entry which is preliminary data.</text>
</comment>
<dbReference type="Gene3D" id="3.30.460.10">
    <property type="entry name" value="Beta Polymerase, domain 2"/>
    <property type="match status" value="1"/>
</dbReference>
<reference evidence="2 3" key="1">
    <citation type="submission" date="2018-09" db="EMBL/GenBank/DDBJ databases">
        <title>Micromonospora sp. nov. MS1-9, isolated from a root of Musa sp.</title>
        <authorList>
            <person name="Kuncharoen N."/>
            <person name="Kudo T."/>
            <person name="Ohkuma M."/>
            <person name="Yuki M."/>
            <person name="Tanasupawat S."/>
        </authorList>
    </citation>
    <scope>NUCLEOTIDE SEQUENCE [LARGE SCALE GENOMIC DNA]</scope>
    <source>
        <strain evidence="2 3">NGC1-4</strain>
    </source>
</reference>
<dbReference type="SMART" id="SM00954">
    <property type="entry name" value="RelA_SpoT"/>
    <property type="match status" value="1"/>
</dbReference>
<sequence>MASHLDDADRVNLIRRWHGLEPLSSARPPSANRVAVYTSAPLDRSKQGVGAAVGCQTALDATLQLGASHRYGASVPLPLSKSQINRLGRRLGTESVPSDEDLIKLQELIRYYQAVLDAVKTDLDALGFGEATSRVKTQLTLIEKLRREEKMELARVQDFAGARLVLDGNRDHQDEAVKRIVERFSDRTKPPRVVDRRSNPSHGYRAVHVIVYPEDIQVEVQVRTDVQNSWAQVMESLADRWGRSIRYGDLPENPDKLVQRVLPPTTRANFVRHLLDLSNLIDQAERMETLFNAVRQELESVFFAEEEAAIEEFARNQYKALKRSPTGDHEKDMEFLCLVAKRRFKQIARHIFRDKRKAGRFIRKTFPRGVENSPHAARQAIARSLGLIGTVLQAMENSARRRGARVRASIKTLEQLVDLGGVQ</sequence>
<dbReference type="InterPro" id="IPR052366">
    <property type="entry name" value="GTP_Pyrophosphokinase"/>
</dbReference>
<evidence type="ECO:0000313" key="3">
    <source>
        <dbReference type="Proteomes" id="UP000271548"/>
    </source>
</evidence>
<dbReference type="PANTHER" id="PTHR47837">
    <property type="entry name" value="GTP PYROPHOSPHOKINASE YJBM"/>
    <property type="match status" value="1"/>
</dbReference>
<proteinExistence type="predicted"/>
<name>A0ABX9R2G5_9ACTN</name>
<dbReference type="CDD" id="cd05399">
    <property type="entry name" value="NT_Rel-Spo_like"/>
    <property type="match status" value="1"/>
</dbReference>
<organism evidence="2 3">
    <name type="scientific">Micromonospora musae</name>
    <dbReference type="NCBI Taxonomy" id="1894970"/>
    <lineage>
        <taxon>Bacteria</taxon>
        <taxon>Bacillati</taxon>
        <taxon>Actinomycetota</taxon>
        <taxon>Actinomycetes</taxon>
        <taxon>Micromonosporales</taxon>
        <taxon>Micromonosporaceae</taxon>
        <taxon>Micromonospora</taxon>
    </lineage>
</organism>
<feature type="domain" description="RelA/SpoT" evidence="1">
    <location>
        <begin position="133"/>
        <end position="245"/>
    </location>
</feature>
<evidence type="ECO:0000259" key="1">
    <source>
        <dbReference type="SMART" id="SM00954"/>
    </source>
</evidence>
<gene>
    <name evidence="2" type="ORF">D7147_20895</name>
</gene>
<keyword evidence="3" id="KW-1185">Reference proteome</keyword>
<protein>
    <recommendedName>
        <fullName evidence="1">RelA/SpoT domain-containing protein</fullName>
    </recommendedName>
</protein>
<dbReference type="PANTHER" id="PTHR47837:SF1">
    <property type="entry name" value="GTP PYROPHOSPHOKINASE YJBM"/>
    <property type="match status" value="1"/>
</dbReference>
<dbReference type="EMBL" id="RAZS01000007">
    <property type="protein sequence ID" value="RKN17121.1"/>
    <property type="molecule type" value="Genomic_DNA"/>
</dbReference>
<dbReference type="SUPFAM" id="SSF81301">
    <property type="entry name" value="Nucleotidyltransferase"/>
    <property type="match status" value="1"/>
</dbReference>
<dbReference type="InterPro" id="IPR007685">
    <property type="entry name" value="RelA_SpoT"/>
</dbReference>
<dbReference type="InterPro" id="IPR043519">
    <property type="entry name" value="NT_sf"/>
</dbReference>
<dbReference type="Pfam" id="PF04607">
    <property type="entry name" value="RelA_SpoT"/>
    <property type="match status" value="1"/>
</dbReference>
<evidence type="ECO:0000313" key="2">
    <source>
        <dbReference type="EMBL" id="RKN17121.1"/>
    </source>
</evidence>